<dbReference type="Gene3D" id="1.10.490.10">
    <property type="entry name" value="Globins"/>
    <property type="match status" value="1"/>
</dbReference>
<sequence length="197" mass="23016">MGCAISGLAPKPVGDPVDEVLTVHLTDEQKERIRDSWKIIQEDISKAGIIMFVRLFESHPECKDVFFEFRNVEDPEMLRTSKELRAHGLRVMSFIEKSVARINQNERLEQLALDLGRKHYRYNSSPKYYAYVGVEFIHAVKPILKESWTPELEEAWKALFLYITRMMKQGYVEEERKQRNAMAEPSKEKPERGLNAI</sequence>
<dbReference type="InterPro" id="IPR009050">
    <property type="entry name" value="Globin-like_sf"/>
</dbReference>
<dbReference type="InterPro" id="IPR012292">
    <property type="entry name" value="Globin/Proto"/>
</dbReference>
<keyword evidence="3" id="KW-0479">Metal-binding</keyword>
<comment type="subunit">
    <text evidence="5">Monomer. Homodimers and homotetramers. Mainly monomeric but also detected as part of homodimers and homotetramers.</text>
</comment>
<dbReference type="PANTHER" id="PTHR46458:SF2">
    <property type="entry name" value="X GLOBIN"/>
    <property type="match status" value="1"/>
</dbReference>
<evidence type="ECO:0000256" key="6">
    <source>
        <dbReference type="RuleBase" id="RU000356"/>
    </source>
</evidence>
<proteinExistence type="inferred from homology"/>
<dbReference type="InParanoid" id="A0A6J2VAB8"/>
<dbReference type="GO" id="GO:0019825">
    <property type="term" value="F:oxygen binding"/>
    <property type="evidence" value="ECO:0007669"/>
    <property type="project" value="InterPro"/>
</dbReference>
<feature type="compositionally biased region" description="Basic and acidic residues" evidence="7">
    <location>
        <begin position="185"/>
        <end position="197"/>
    </location>
</feature>
<dbReference type="PRINTS" id="PR00188">
    <property type="entry name" value="PLANTGLOBIN"/>
</dbReference>
<dbReference type="AlphaFoldDB" id="A0A6J2VAB8"/>
<accession>A0A6J2VAB8</accession>
<keyword evidence="2 6" id="KW-0349">Heme</keyword>
<evidence type="ECO:0000256" key="2">
    <source>
        <dbReference type="ARBA" id="ARBA00022617"/>
    </source>
</evidence>
<evidence type="ECO:0000256" key="3">
    <source>
        <dbReference type="ARBA" id="ARBA00022723"/>
    </source>
</evidence>
<reference evidence="10" key="1">
    <citation type="submission" date="2025-08" db="UniProtKB">
        <authorList>
            <consortium name="RefSeq"/>
        </authorList>
    </citation>
    <scope>IDENTIFICATION</scope>
</reference>
<dbReference type="SUPFAM" id="SSF46458">
    <property type="entry name" value="Globin-like"/>
    <property type="match status" value="1"/>
</dbReference>
<name>A0A6J2VAB8_CHACN</name>
<evidence type="ECO:0000256" key="1">
    <source>
        <dbReference type="ARBA" id="ARBA00008705"/>
    </source>
</evidence>
<evidence type="ECO:0000313" key="10">
    <source>
        <dbReference type="RefSeq" id="XP_030628718.1"/>
    </source>
</evidence>
<dbReference type="PROSITE" id="PS01033">
    <property type="entry name" value="GLOBIN"/>
    <property type="match status" value="1"/>
</dbReference>
<comment type="similarity">
    <text evidence="1 6">Belongs to the globin family.</text>
</comment>
<feature type="domain" description="Globin" evidence="8">
    <location>
        <begin position="24"/>
        <end position="172"/>
    </location>
</feature>
<keyword evidence="6" id="KW-0813">Transport</keyword>
<evidence type="ECO:0000313" key="9">
    <source>
        <dbReference type="Proteomes" id="UP000504632"/>
    </source>
</evidence>
<dbReference type="GO" id="GO:0020037">
    <property type="term" value="F:heme binding"/>
    <property type="evidence" value="ECO:0007669"/>
    <property type="project" value="InterPro"/>
</dbReference>
<dbReference type="GO" id="GO:0005344">
    <property type="term" value="F:oxygen carrier activity"/>
    <property type="evidence" value="ECO:0007669"/>
    <property type="project" value="UniProtKB-KW"/>
</dbReference>
<dbReference type="CDD" id="cd12137">
    <property type="entry name" value="GbX"/>
    <property type="match status" value="1"/>
</dbReference>
<dbReference type="InterPro" id="IPR000971">
    <property type="entry name" value="Globin"/>
</dbReference>
<dbReference type="GO" id="GO:0046872">
    <property type="term" value="F:metal ion binding"/>
    <property type="evidence" value="ECO:0007669"/>
    <property type="project" value="UniProtKB-KW"/>
</dbReference>
<protein>
    <submittedName>
        <fullName evidence="10">Neuroglobin-like</fullName>
    </submittedName>
</protein>
<organism evidence="9 10">
    <name type="scientific">Chanos chanos</name>
    <name type="common">Milkfish</name>
    <name type="synonym">Mugil chanos</name>
    <dbReference type="NCBI Taxonomy" id="29144"/>
    <lineage>
        <taxon>Eukaryota</taxon>
        <taxon>Metazoa</taxon>
        <taxon>Chordata</taxon>
        <taxon>Craniata</taxon>
        <taxon>Vertebrata</taxon>
        <taxon>Euteleostomi</taxon>
        <taxon>Actinopterygii</taxon>
        <taxon>Neopterygii</taxon>
        <taxon>Teleostei</taxon>
        <taxon>Ostariophysi</taxon>
        <taxon>Gonorynchiformes</taxon>
        <taxon>Chanidae</taxon>
        <taxon>Chanos</taxon>
    </lineage>
</organism>
<keyword evidence="4" id="KW-0408">Iron</keyword>
<keyword evidence="6" id="KW-0561">Oxygen transport</keyword>
<dbReference type="OrthoDB" id="436496at2759"/>
<evidence type="ECO:0000256" key="7">
    <source>
        <dbReference type="SAM" id="MobiDB-lite"/>
    </source>
</evidence>
<evidence type="ECO:0000259" key="8">
    <source>
        <dbReference type="PROSITE" id="PS01033"/>
    </source>
</evidence>
<dbReference type="PANTHER" id="PTHR46458">
    <property type="entry name" value="BLR2807 PROTEIN"/>
    <property type="match status" value="1"/>
</dbReference>
<dbReference type="RefSeq" id="XP_030628718.1">
    <property type="nucleotide sequence ID" value="XM_030772858.1"/>
</dbReference>
<gene>
    <name evidence="10" type="primary">LOC115810835</name>
</gene>
<evidence type="ECO:0000256" key="5">
    <source>
        <dbReference type="ARBA" id="ARBA00046401"/>
    </source>
</evidence>
<dbReference type="GeneID" id="115810835"/>
<evidence type="ECO:0000256" key="4">
    <source>
        <dbReference type="ARBA" id="ARBA00023004"/>
    </source>
</evidence>
<keyword evidence="9" id="KW-1185">Reference proteome</keyword>
<dbReference type="Proteomes" id="UP000504632">
    <property type="component" value="Chromosome 4"/>
</dbReference>
<dbReference type="Pfam" id="PF00042">
    <property type="entry name" value="Globin"/>
    <property type="match status" value="1"/>
</dbReference>
<feature type="region of interest" description="Disordered" evidence="7">
    <location>
        <begin position="177"/>
        <end position="197"/>
    </location>
</feature>
<dbReference type="InterPro" id="IPR050532">
    <property type="entry name" value="Globin-like_OT"/>
</dbReference>